<dbReference type="NCBIfam" id="NF038083">
    <property type="entry name" value="CU044_5270_fam"/>
    <property type="match status" value="1"/>
</dbReference>
<organism evidence="3 4">
    <name type="scientific">Thermomonospora umbrina</name>
    <dbReference type="NCBI Taxonomy" id="111806"/>
    <lineage>
        <taxon>Bacteria</taxon>
        <taxon>Bacillati</taxon>
        <taxon>Actinomycetota</taxon>
        <taxon>Actinomycetes</taxon>
        <taxon>Streptosporangiales</taxon>
        <taxon>Thermomonosporaceae</taxon>
        <taxon>Thermomonospora</taxon>
    </lineage>
</organism>
<dbReference type="AlphaFoldDB" id="A0A3D9SS74"/>
<evidence type="ECO:0000313" key="4">
    <source>
        <dbReference type="Proteomes" id="UP000256661"/>
    </source>
</evidence>
<keyword evidence="2" id="KW-0472">Membrane</keyword>
<dbReference type="RefSeq" id="WP_116024220.1">
    <property type="nucleotide sequence ID" value="NZ_QTTT01000001.1"/>
</dbReference>
<sequence length="375" mass="40426">MDEVRMVRDRYPEPAPPTAQEISRARALLNDPPRRSRPRLKWVAGGLVAVGAATAVAVTLTGGNAPAPPAYVTLDDRAAVLAAAERAERQPTGRYWYSDVVQGQSYVMRPKTGTYAITAAVTETFAWWGAKTGMGEAYHGRDLPARPLTARDEALWRKAGSPSSFRVWSGDQHQTYTTKGTKWQGSGPERGAYPRGGGEFLGGRSVEDLRDLPTDPAALAEMFLSPEEMGRAAGVPLGHRAGADPARPESKMMRVASMLGGSPIPPKVRAGLVRALAAQPGVHAIGRVTDPLGRRGVALAADDRAVDADDGTFRSRSVIVFDERTGALLSRHEELTTPGGRYAEMRPGFIIDYWTVRAAGWTDTRPSPREASPFD</sequence>
<keyword evidence="2" id="KW-0812">Transmembrane</keyword>
<evidence type="ECO:0008006" key="5">
    <source>
        <dbReference type="Google" id="ProtNLM"/>
    </source>
</evidence>
<dbReference type="EMBL" id="QTTT01000001">
    <property type="protein sequence ID" value="REE98816.1"/>
    <property type="molecule type" value="Genomic_DNA"/>
</dbReference>
<reference evidence="3 4" key="1">
    <citation type="submission" date="2018-08" db="EMBL/GenBank/DDBJ databases">
        <title>Sequencing the genomes of 1000 actinobacteria strains.</title>
        <authorList>
            <person name="Klenk H.-P."/>
        </authorList>
    </citation>
    <scope>NUCLEOTIDE SEQUENCE [LARGE SCALE GENOMIC DNA]</scope>
    <source>
        <strain evidence="3 4">DSM 43927</strain>
    </source>
</reference>
<proteinExistence type="predicted"/>
<accession>A0A3D9SS74</accession>
<feature type="region of interest" description="Disordered" evidence="1">
    <location>
        <begin position="1"/>
        <end position="21"/>
    </location>
</feature>
<dbReference type="OrthoDB" id="3461478at2"/>
<evidence type="ECO:0000313" key="3">
    <source>
        <dbReference type="EMBL" id="REE98816.1"/>
    </source>
</evidence>
<feature type="transmembrane region" description="Helical" evidence="2">
    <location>
        <begin position="42"/>
        <end position="60"/>
    </location>
</feature>
<evidence type="ECO:0000256" key="2">
    <source>
        <dbReference type="SAM" id="Phobius"/>
    </source>
</evidence>
<dbReference type="InterPro" id="IPR047789">
    <property type="entry name" value="CU044_5270-like"/>
</dbReference>
<keyword evidence="2" id="KW-1133">Transmembrane helix</keyword>
<name>A0A3D9SS74_9ACTN</name>
<dbReference type="Proteomes" id="UP000256661">
    <property type="component" value="Unassembled WGS sequence"/>
</dbReference>
<protein>
    <recommendedName>
        <fullName evidence="5">CU044_5270 family protein</fullName>
    </recommendedName>
</protein>
<keyword evidence="4" id="KW-1185">Reference proteome</keyword>
<gene>
    <name evidence="3" type="ORF">DFJ69_4314</name>
</gene>
<feature type="compositionally biased region" description="Basic and acidic residues" evidence="1">
    <location>
        <begin position="1"/>
        <end position="12"/>
    </location>
</feature>
<comment type="caution">
    <text evidence="3">The sequence shown here is derived from an EMBL/GenBank/DDBJ whole genome shotgun (WGS) entry which is preliminary data.</text>
</comment>
<evidence type="ECO:0000256" key="1">
    <source>
        <dbReference type="SAM" id="MobiDB-lite"/>
    </source>
</evidence>